<dbReference type="Proteomes" id="UP000067626">
    <property type="component" value="Chromosome"/>
</dbReference>
<evidence type="ECO:0000256" key="1">
    <source>
        <dbReference type="ARBA" id="ARBA00022729"/>
    </source>
</evidence>
<dbReference type="InterPro" id="IPR013784">
    <property type="entry name" value="Carb-bd-like_fold"/>
</dbReference>
<sequence>MTKRSVAVTLAGVFLALLVGFLWFRAQRPEVDPAASPSEATSAPSTARHRLRTPRTMAQGSIAGRVTTPSGAPIHGAHVCARVEREPLHAIASMPTCVTTSEDGQYRIAPLYPARWSLFASAEKHRPRRYIPPEPAPDLEHGIALGPGEMRTGVDIALPEGGVALRGQVRDVGGGGISGALVTCTDAFGTGTSSIAATRSDAQGAFVAWVDPGPYMVKASVDGYADAWNHTEAPGPPVEIVMMPAATIAGQVIDAESGAPLTDALVDAGAEMGIAAVERVSTDQEGRFRLSRLSPGRYKPSARTDGRYGQVQTSIQLGLGQSVSDLVIQVHAASNLAGRVVIQPDKEPCSQGFVTLIGPSQETHQGRLDAEGWVRFEGMLPGTYRPLLSCEGFAGMNDQPTFELGAENRDDLEWTLQAGRTLKGRVVDEEDRPVRATVHAMTTAPLTAMPPSGFGQTDAEGRFVFRGLIPGKYEVSAQAIAQDMQKQTEVDLADRDASDVTLVLAGGSSIIEGIIVDEHQKPVVNVQIVAEDQASHRSTMARSDQDGSFALRNLKAGEFRVYATREGAMLRTPRPKLAQSPTQTASATSEPDGLMAERGVTARVKGGETTRVRLVVEAQDGEIHGRVLNDDGEPVTDAFIHAERESAGAPSGAAAAALLGRWSFTPVVTDPEGEFTLGNLSPGRYTLHAYRKGGGDASVEHIDVGQTVTLTIRKTASLSGTLTAQGGSPPAQFTISATLGGLPVRTESFFQTGGAWSLDDLSEGAYDLRATADEGTAWTQVSLASGEERNGVRIVLAPRTTVKGRLVELDSGAPIAGVALSLHANGPGAMGMAAMEPQRSDASGHFEITKVEAGKAVMMAMPPPGPTPIHDAIWLPIEVQAGTVLDLGQVAMAKRRVMPMAAPGDLGYTLPIPDPGAMFSSPPLTVASVRPDGPAATAGLATGDVIATVDGHDVTGRRSYLYRSLTTVPEGTTVTLGLAGGGRIQVTAEKSGFAMPGPGGFPVGGVPPAAVLH</sequence>
<name>A0A0K1EPX6_CHOCO</name>
<proteinExistence type="predicted"/>
<evidence type="ECO:0000259" key="3">
    <source>
        <dbReference type="PROSITE" id="PS50106"/>
    </source>
</evidence>
<protein>
    <recommendedName>
        <fullName evidence="3">PDZ domain-containing protein</fullName>
    </recommendedName>
</protein>
<gene>
    <name evidence="4" type="ORF">CMC5_069240</name>
</gene>
<dbReference type="STRING" id="52.CMC5_069240"/>
<dbReference type="PANTHER" id="PTHR23303:SF14">
    <property type="entry name" value="BOS COMPLEX SUBUNIT NOMO1-RELATED"/>
    <property type="match status" value="1"/>
</dbReference>
<feature type="domain" description="PDZ" evidence="3">
    <location>
        <begin position="889"/>
        <end position="956"/>
    </location>
</feature>
<dbReference type="Pfam" id="PF13180">
    <property type="entry name" value="PDZ_2"/>
    <property type="match status" value="1"/>
</dbReference>
<dbReference type="RefSeq" id="WP_050434282.1">
    <property type="nucleotide sequence ID" value="NZ_CP012159.1"/>
</dbReference>
<keyword evidence="1" id="KW-0732">Signal</keyword>
<dbReference type="GO" id="GO:0030246">
    <property type="term" value="F:carbohydrate binding"/>
    <property type="evidence" value="ECO:0007669"/>
    <property type="project" value="InterPro"/>
</dbReference>
<dbReference type="SUPFAM" id="SSF49464">
    <property type="entry name" value="Carboxypeptidase regulatory domain-like"/>
    <property type="match status" value="1"/>
</dbReference>
<dbReference type="PANTHER" id="PTHR23303">
    <property type="entry name" value="CARBOXYPEPTIDASE REGULATORY REGION-CONTAINING"/>
    <property type="match status" value="1"/>
</dbReference>
<reference evidence="4 5" key="1">
    <citation type="submission" date="2015-07" db="EMBL/GenBank/DDBJ databases">
        <title>Genome analysis of myxobacterium Chondromyces crocatus Cm c5 reveals a high potential for natural compound synthesis and the genetic basis for the loss of fruiting body formation.</title>
        <authorList>
            <person name="Zaburannyi N."/>
            <person name="Bunk B."/>
            <person name="Maier J."/>
            <person name="Overmann J."/>
            <person name="Mueller R."/>
        </authorList>
    </citation>
    <scope>NUCLEOTIDE SEQUENCE [LARGE SCALE GENOMIC DNA]</scope>
    <source>
        <strain evidence="4 5">Cm c5</strain>
    </source>
</reference>
<feature type="region of interest" description="Disordered" evidence="2">
    <location>
        <begin position="573"/>
        <end position="593"/>
    </location>
</feature>
<organism evidence="4 5">
    <name type="scientific">Chondromyces crocatus</name>
    <dbReference type="NCBI Taxonomy" id="52"/>
    <lineage>
        <taxon>Bacteria</taxon>
        <taxon>Pseudomonadati</taxon>
        <taxon>Myxococcota</taxon>
        <taxon>Polyangia</taxon>
        <taxon>Polyangiales</taxon>
        <taxon>Polyangiaceae</taxon>
        <taxon>Chondromyces</taxon>
    </lineage>
</organism>
<evidence type="ECO:0000256" key="2">
    <source>
        <dbReference type="SAM" id="MobiDB-lite"/>
    </source>
</evidence>
<dbReference type="EMBL" id="CP012159">
    <property type="protein sequence ID" value="AKT42697.1"/>
    <property type="molecule type" value="Genomic_DNA"/>
</dbReference>
<dbReference type="SMART" id="SM00228">
    <property type="entry name" value="PDZ"/>
    <property type="match status" value="1"/>
</dbReference>
<accession>A0A0K1EPX6</accession>
<feature type="compositionally biased region" description="Polar residues" evidence="2">
    <location>
        <begin position="579"/>
        <end position="589"/>
    </location>
</feature>
<dbReference type="AlphaFoldDB" id="A0A0K1EPX6"/>
<evidence type="ECO:0000313" key="4">
    <source>
        <dbReference type="EMBL" id="AKT42697.1"/>
    </source>
</evidence>
<dbReference type="Pfam" id="PF13620">
    <property type="entry name" value="CarboxypepD_reg"/>
    <property type="match status" value="6"/>
</dbReference>
<dbReference type="Gene3D" id="2.60.40.1120">
    <property type="entry name" value="Carboxypeptidase-like, regulatory domain"/>
    <property type="match status" value="5"/>
</dbReference>
<dbReference type="InterPro" id="IPR008969">
    <property type="entry name" value="CarboxyPept-like_regulatory"/>
</dbReference>
<dbReference type="InterPro" id="IPR051417">
    <property type="entry name" value="SDr/BOS_complex"/>
</dbReference>
<keyword evidence="5" id="KW-1185">Reference proteome</keyword>
<dbReference type="OrthoDB" id="5491003at2"/>
<dbReference type="KEGG" id="ccro:CMC5_069240"/>
<dbReference type="SUPFAM" id="SSF49452">
    <property type="entry name" value="Starch-binding domain-like"/>
    <property type="match status" value="5"/>
</dbReference>
<dbReference type="InterPro" id="IPR036034">
    <property type="entry name" value="PDZ_sf"/>
</dbReference>
<dbReference type="SUPFAM" id="SSF50156">
    <property type="entry name" value="PDZ domain-like"/>
    <property type="match status" value="1"/>
</dbReference>
<dbReference type="Gene3D" id="2.30.42.10">
    <property type="match status" value="1"/>
</dbReference>
<dbReference type="PROSITE" id="PS50106">
    <property type="entry name" value="PDZ"/>
    <property type="match status" value="1"/>
</dbReference>
<evidence type="ECO:0000313" key="5">
    <source>
        <dbReference type="Proteomes" id="UP000067626"/>
    </source>
</evidence>
<dbReference type="InterPro" id="IPR001478">
    <property type="entry name" value="PDZ"/>
</dbReference>